<feature type="domain" description="RNA polymerase sigma factor 70 region 4 type 2" evidence="3">
    <location>
        <begin position="109"/>
        <end position="160"/>
    </location>
</feature>
<feature type="domain" description="RNA polymerase sigma-70 region 2" evidence="2">
    <location>
        <begin position="8"/>
        <end position="74"/>
    </location>
</feature>
<dbReference type="InterPro" id="IPR014303">
    <property type="entry name" value="RNA_pol_sigma-70_ECF"/>
</dbReference>
<dbReference type="InterPro" id="IPR014284">
    <property type="entry name" value="RNA_pol_sigma-70_dom"/>
</dbReference>
<evidence type="ECO:0000313" key="4">
    <source>
        <dbReference type="EMBL" id="MEC4718475.1"/>
    </source>
</evidence>
<dbReference type="Gene3D" id="3.10.450.50">
    <property type="match status" value="1"/>
</dbReference>
<sequence>MNQRAASFQACRPKLYGIAYRMLGSRADAEDILQDAYLRWHGLGAAEIADIRSAEAWLVTAVTRLCLDRLRHAKLERETYQGPWLPEPLVAPAALTPEESAELASDVSMAFMVVLERLAPEERAAFLLHQVFDLGYDEIAGMLGKSQVACRQLVHRARERVAQERRRFAISRETHVALLQRFMDAARSGDRAQLTALLADNASMTADGGGKAVSVNTVMHGADRIARLFHVVARQFGERASYRIATVNGEPGVLRLIDGKLDSVISLVTDGSRIVEMYSVRNPDKLKGIALEV</sequence>
<dbReference type="NCBIfam" id="NF007214">
    <property type="entry name" value="PRK09636.1"/>
    <property type="match status" value="1"/>
</dbReference>
<dbReference type="NCBIfam" id="TIGR02957">
    <property type="entry name" value="SigX4"/>
    <property type="match status" value="1"/>
</dbReference>
<accession>A0ABU6J4D6</accession>
<gene>
    <name evidence="4" type="primary">sigJ</name>
    <name evidence="4" type="ORF">RY831_04910</name>
</gene>
<dbReference type="EMBL" id="JAWIIV010000003">
    <property type="protein sequence ID" value="MEC4718475.1"/>
    <property type="molecule type" value="Genomic_DNA"/>
</dbReference>
<protein>
    <submittedName>
        <fullName evidence="4">RNA polymerase sigma factor SigJ</fullName>
    </submittedName>
</protein>
<dbReference type="PANTHER" id="PTHR30173:SF36">
    <property type="entry name" value="ECF RNA POLYMERASE SIGMA FACTOR SIGJ"/>
    <property type="match status" value="1"/>
</dbReference>
<dbReference type="SUPFAM" id="SSF88659">
    <property type="entry name" value="Sigma3 and sigma4 domains of RNA polymerase sigma factors"/>
    <property type="match status" value="1"/>
</dbReference>
<dbReference type="SUPFAM" id="SSF88946">
    <property type="entry name" value="Sigma2 domain of RNA polymerase sigma factors"/>
    <property type="match status" value="1"/>
</dbReference>
<dbReference type="SUPFAM" id="SSF54427">
    <property type="entry name" value="NTF2-like"/>
    <property type="match status" value="1"/>
</dbReference>
<evidence type="ECO:0000259" key="3">
    <source>
        <dbReference type="Pfam" id="PF08281"/>
    </source>
</evidence>
<dbReference type="InterPro" id="IPR013324">
    <property type="entry name" value="RNA_pol_sigma_r3/r4-like"/>
</dbReference>
<dbReference type="InterPro" id="IPR007627">
    <property type="entry name" value="RNA_pol_sigma70_r2"/>
</dbReference>
<dbReference type="Pfam" id="PF08281">
    <property type="entry name" value="Sigma70_r4_2"/>
    <property type="match status" value="1"/>
</dbReference>
<dbReference type="InterPro" id="IPR013325">
    <property type="entry name" value="RNA_pol_sigma_r2"/>
</dbReference>
<evidence type="ECO:0000256" key="1">
    <source>
        <dbReference type="ARBA" id="ARBA00011344"/>
    </source>
</evidence>
<reference evidence="4 5" key="1">
    <citation type="submission" date="2023-10" db="EMBL/GenBank/DDBJ databases">
        <title>Noviherbaspirillum sp. CPCC 100848 genome assembly.</title>
        <authorList>
            <person name="Li X.Y."/>
            <person name="Fang X.M."/>
        </authorList>
    </citation>
    <scope>NUCLEOTIDE SEQUENCE [LARGE SCALE GENOMIC DNA]</scope>
    <source>
        <strain evidence="4 5">CPCC 100848</strain>
    </source>
</reference>
<evidence type="ECO:0000259" key="2">
    <source>
        <dbReference type="Pfam" id="PF04542"/>
    </source>
</evidence>
<name>A0ABU6J4D6_9BURK</name>
<comment type="caution">
    <text evidence="4">The sequence shown here is derived from an EMBL/GenBank/DDBJ whole genome shotgun (WGS) entry which is preliminary data.</text>
</comment>
<dbReference type="Gene3D" id="1.10.1740.10">
    <property type="match status" value="1"/>
</dbReference>
<keyword evidence="5" id="KW-1185">Reference proteome</keyword>
<dbReference type="InterPro" id="IPR036388">
    <property type="entry name" value="WH-like_DNA-bd_sf"/>
</dbReference>
<evidence type="ECO:0000313" key="5">
    <source>
        <dbReference type="Proteomes" id="UP001352263"/>
    </source>
</evidence>
<dbReference type="Gene3D" id="1.10.10.10">
    <property type="entry name" value="Winged helix-like DNA-binding domain superfamily/Winged helix DNA-binding domain"/>
    <property type="match status" value="1"/>
</dbReference>
<dbReference type="Pfam" id="PF04542">
    <property type="entry name" value="Sigma70_r2"/>
    <property type="match status" value="1"/>
</dbReference>
<proteinExistence type="predicted"/>
<dbReference type="InterPro" id="IPR013249">
    <property type="entry name" value="RNA_pol_sigma70_r4_t2"/>
</dbReference>
<dbReference type="RefSeq" id="WP_326505211.1">
    <property type="nucleotide sequence ID" value="NZ_JAWIIV010000003.1"/>
</dbReference>
<dbReference type="Proteomes" id="UP001352263">
    <property type="component" value="Unassembled WGS sequence"/>
</dbReference>
<dbReference type="NCBIfam" id="TIGR02937">
    <property type="entry name" value="sigma70-ECF"/>
    <property type="match status" value="1"/>
</dbReference>
<dbReference type="InterPro" id="IPR052704">
    <property type="entry name" value="ECF_Sigma-70_Domain"/>
</dbReference>
<dbReference type="PANTHER" id="PTHR30173">
    <property type="entry name" value="SIGMA 19 FACTOR"/>
    <property type="match status" value="1"/>
</dbReference>
<organism evidence="4 5">
    <name type="scientific">Noviherbaspirillum album</name>
    <dbReference type="NCBI Taxonomy" id="3080276"/>
    <lineage>
        <taxon>Bacteria</taxon>
        <taxon>Pseudomonadati</taxon>
        <taxon>Pseudomonadota</taxon>
        <taxon>Betaproteobacteria</taxon>
        <taxon>Burkholderiales</taxon>
        <taxon>Oxalobacteraceae</taxon>
        <taxon>Noviherbaspirillum</taxon>
    </lineage>
</organism>
<dbReference type="InterPro" id="IPR032710">
    <property type="entry name" value="NTF2-like_dom_sf"/>
</dbReference>
<comment type="subunit">
    <text evidence="1">Interacts transiently with the RNA polymerase catalytic core formed by RpoA, RpoB, RpoC and RpoZ (2 alpha, 1 beta, 1 beta' and 1 omega subunit) to form the RNA polymerase holoenzyme that can initiate transcription.</text>
</comment>